<accession>A0A2N0NAR8</accession>
<dbReference type="VEuPathDB" id="FungiDB:RhiirA1_473212"/>
<reference evidence="1 2" key="1">
    <citation type="submission" date="2016-04" db="EMBL/GenBank/DDBJ databases">
        <title>Genome analyses suggest a sexual origin of heterokaryosis in a supposedly ancient asexual fungus.</title>
        <authorList>
            <person name="Ropars J."/>
            <person name="Sedzielewska K."/>
            <person name="Noel J."/>
            <person name="Charron P."/>
            <person name="Farinelli L."/>
            <person name="Marton T."/>
            <person name="Kruger M."/>
            <person name="Pelin A."/>
            <person name="Brachmann A."/>
            <person name="Corradi N."/>
        </authorList>
    </citation>
    <scope>NUCLEOTIDE SEQUENCE [LARGE SCALE GENOMIC DNA]</scope>
    <source>
        <strain evidence="1 2">A5</strain>
    </source>
</reference>
<organism evidence="1 2">
    <name type="scientific">Rhizophagus irregularis</name>
    <dbReference type="NCBI Taxonomy" id="588596"/>
    <lineage>
        <taxon>Eukaryota</taxon>
        <taxon>Fungi</taxon>
        <taxon>Fungi incertae sedis</taxon>
        <taxon>Mucoromycota</taxon>
        <taxon>Glomeromycotina</taxon>
        <taxon>Glomeromycetes</taxon>
        <taxon>Glomerales</taxon>
        <taxon>Glomeraceae</taxon>
        <taxon>Rhizophagus</taxon>
    </lineage>
</organism>
<evidence type="ECO:0000313" key="2">
    <source>
        <dbReference type="Proteomes" id="UP000232722"/>
    </source>
</evidence>
<sequence length="80" mass="9399">LSYNFNESTNITNLLLKIQKDAKHPKAIYTSRLLNFQNLPESINCRNQQEFVSSRYTKRIRTVNTFHSNECSDCIIMDID</sequence>
<proteinExistence type="predicted"/>
<evidence type="ECO:0000313" key="1">
    <source>
        <dbReference type="EMBL" id="PKB91666.1"/>
    </source>
</evidence>
<protein>
    <submittedName>
        <fullName evidence="1">Uncharacterized protein</fullName>
    </submittedName>
</protein>
<reference evidence="1 2" key="2">
    <citation type="submission" date="2017-09" db="EMBL/GenBank/DDBJ databases">
        <title>Extensive intraspecific genome diversity in a model arbuscular mycorrhizal fungus.</title>
        <authorList>
            <person name="Chen E.C."/>
            <person name="Morin E."/>
            <person name="Beaudet D."/>
            <person name="Noel J."/>
            <person name="Ndikumana S."/>
            <person name="Charron P."/>
            <person name="St-Onge C."/>
            <person name="Giorgi J."/>
            <person name="Grigoriev I.V."/>
            <person name="Roux C."/>
            <person name="Martin F.M."/>
            <person name="Corradi N."/>
        </authorList>
    </citation>
    <scope>NUCLEOTIDE SEQUENCE [LARGE SCALE GENOMIC DNA]</scope>
    <source>
        <strain evidence="1 2">A5</strain>
    </source>
</reference>
<dbReference type="Proteomes" id="UP000232722">
    <property type="component" value="Unassembled WGS sequence"/>
</dbReference>
<name>A0A2N0NAR8_9GLOM</name>
<feature type="non-terminal residue" evidence="1">
    <location>
        <position position="1"/>
    </location>
</feature>
<comment type="caution">
    <text evidence="1">The sequence shown here is derived from an EMBL/GenBank/DDBJ whole genome shotgun (WGS) entry which is preliminary data.</text>
</comment>
<gene>
    <name evidence="1" type="ORF">RhiirA5_448104</name>
</gene>
<dbReference type="AlphaFoldDB" id="A0A2N0NAR8"/>
<dbReference type="EMBL" id="LLXJ01014330">
    <property type="protein sequence ID" value="PKB91666.1"/>
    <property type="molecule type" value="Genomic_DNA"/>
</dbReference>